<gene>
    <name evidence="1" type="ORF">RRG08_061610</name>
</gene>
<evidence type="ECO:0000313" key="1">
    <source>
        <dbReference type="EMBL" id="KAK3756550.1"/>
    </source>
</evidence>
<proteinExistence type="predicted"/>
<accession>A0AAE0YTB3</accession>
<reference evidence="1" key="1">
    <citation type="journal article" date="2023" name="G3 (Bethesda)">
        <title>A reference genome for the long-term kleptoplast-retaining sea slug Elysia crispata morphotype clarki.</title>
        <authorList>
            <person name="Eastman K.E."/>
            <person name="Pendleton A.L."/>
            <person name="Shaikh M.A."/>
            <person name="Suttiyut T."/>
            <person name="Ogas R."/>
            <person name="Tomko P."/>
            <person name="Gavelis G."/>
            <person name="Widhalm J.R."/>
            <person name="Wisecaver J.H."/>
        </authorList>
    </citation>
    <scope>NUCLEOTIDE SEQUENCE</scope>
    <source>
        <strain evidence="1">ECLA1</strain>
    </source>
</reference>
<comment type="caution">
    <text evidence="1">The sequence shown here is derived from an EMBL/GenBank/DDBJ whole genome shotgun (WGS) entry which is preliminary data.</text>
</comment>
<organism evidence="1 2">
    <name type="scientific">Elysia crispata</name>
    <name type="common">lettuce slug</name>
    <dbReference type="NCBI Taxonomy" id="231223"/>
    <lineage>
        <taxon>Eukaryota</taxon>
        <taxon>Metazoa</taxon>
        <taxon>Spiralia</taxon>
        <taxon>Lophotrochozoa</taxon>
        <taxon>Mollusca</taxon>
        <taxon>Gastropoda</taxon>
        <taxon>Heterobranchia</taxon>
        <taxon>Euthyneura</taxon>
        <taxon>Panpulmonata</taxon>
        <taxon>Sacoglossa</taxon>
        <taxon>Placobranchoidea</taxon>
        <taxon>Plakobranchidae</taxon>
        <taxon>Elysia</taxon>
    </lineage>
</organism>
<keyword evidence="2" id="KW-1185">Reference proteome</keyword>
<name>A0AAE0YTB3_9GAST</name>
<dbReference type="Proteomes" id="UP001283361">
    <property type="component" value="Unassembled WGS sequence"/>
</dbReference>
<protein>
    <submittedName>
        <fullName evidence="1">Uncharacterized protein</fullName>
    </submittedName>
</protein>
<sequence length="144" mass="15758">MQQAGVTQGKRSRSGWSYRLLPALDRHWVCSLPSLVDREPGGHVNHAEAVSGKGEKLMLLGNVWSMVFSTEGSSVVPTLAPSMCLSVSLSCFLFASNFTDAEVLRGGPRAQATEGHEMLKTYHKTPIIFLKVRKAAQTRTSLRT</sequence>
<dbReference type="EMBL" id="JAWDGP010005499">
    <property type="protein sequence ID" value="KAK3756550.1"/>
    <property type="molecule type" value="Genomic_DNA"/>
</dbReference>
<dbReference type="AlphaFoldDB" id="A0AAE0YTB3"/>
<evidence type="ECO:0000313" key="2">
    <source>
        <dbReference type="Proteomes" id="UP001283361"/>
    </source>
</evidence>